<dbReference type="Pfam" id="PF02214">
    <property type="entry name" value="BTB_2"/>
    <property type="match status" value="1"/>
</dbReference>
<dbReference type="CDD" id="cd18362">
    <property type="entry name" value="BTB_POZ_KCTD2-like"/>
    <property type="match status" value="1"/>
</dbReference>
<evidence type="ECO:0000313" key="2">
    <source>
        <dbReference type="EMBL" id="KHJ92157.1"/>
    </source>
</evidence>
<dbReference type="GO" id="GO:0034220">
    <property type="term" value="P:monoatomic ion transmembrane transport"/>
    <property type="evidence" value="ECO:0007669"/>
    <property type="project" value="UniProtKB-KW"/>
</dbReference>
<keyword evidence="2" id="KW-0406">Ion transport</keyword>
<reference evidence="2 3" key="1">
    <citation type="submission" date="2014-03" db="EMBL/GenBank/DDBJ databases">
        <title>Draft genome of the hookworm Oesophagostomum dentatum.</title>
        <authorList>
            <person name="Mitreva M."/>
        </authorList>
    </citation>
    <scope>NUCLEOTIDE SEQUENCE [LARGE SCALE GENOMIC DNA]</scope>
    <source>
        <strain evidence="2 3">OD-Hann</strain>
    </source>
</reference>
<dbReference type="GO" id="GO:0043161">
    <property type="term" value="P:proteasome-mediated ubiquitin-dependent protein catabolic process"/>
    <property type="evidence" value="ECO:0007669"/>
    <property type="project" value="TreeGrafter"/>
</dbReference>
<dbReference type="GO" id="GO:0005737">
    <property type="term" value="C:cytoplasm"/>
    <property type="evidence" value="ECO:0007669"/>
    <property type="project" value="TreeGrafter"/>
</dbReference>
<dbReference type="OrthoDB" id="1244179at2759"/>
<protein>
    <submittedName>
        <fullName evidence="2">K+ channel tetramerization domain protein</fullName>
    </submittedName>
</protein>
<sequence length="377" mass="42481">MHLPYSLCKVVLELNNSIVVPEQLKRMYNNLQNGSNDVSSIRGSVFEDADGTANGSLHSSQWQPPLDRRDLGSSSSNWIRLNVGGKIFQTTRDTLMKVPGSFLYRLCQDDKRLPSIKDETGAYLIDRDADYFSPVLNYLRHGRLIINPGLAEEGVLEEAEFYNLPQLVHLVNERIHEKERSATEAARFKSVYRVIQCHEEELTTFISATSDGWKIVQVLPVQTKYQDYTVDRQQEYLCIVVRECPDNGSVSDSRDRATLLQQKARREFFPFLLLHYFFSLGRKITQIVQNVSAHVPDSWQIPAHATLDSMPDAHVSSPHFNLPALAQISPSTRSVATPVIALVIWPALAANSSRRAPRPVAGPAHSPAWSISLFLLM</sequence>
<keyword evidence="2" id="KW-0813">Transport</keyword>
<proteinExistence type="predicted"/>
<dbReference type="Proteomes" id="UP000053660">
    <property type="component" value="Unassembled WGS sequence"/>
</dbReference>
<dbReference type="Gene3D" id="3.30.710.10">
    <property type="entry name" value="Potassium Channel Kv1.1, Chain A"/>
    <property type="match status" value="1"/>
</dbReference>
<gene>
    <name evidence="2" type="ORF">OESDEN_07962</name>
</gene>
<dbReference type="GO" id="GO:0051260">
    <property type="term" value="P:protein homooligomerization"/>
    <property type="evidence" value="ECO:0007669"/>
    <property type="project" value="InterPro"/>
</dbReference>
<feature type="domain" description="BTB" evidence="1">
    <location>
        <begin position="77"/>
        <end position="179"/>
    </location>
</feature>
<dbReference type="EMBL" id="KN551530">
    <property type="protein sequence ID" value="KHJ92157.1"/>
    <property type="molecule type" value="Genomic_DNA"/>
</dbReference>
<dbReference type="PANTHER" id="PTHR14958">
    <property type="entry name" value="POTASSIUM CHANNEL TETRAMERISATION DOMAIN CONTAINING PROTEIN"/>
    <property type="match status" value="1"/>
</dbReference>
<dbReference type="Gene3D" id="6.10.140.750">
    <property type="match status" value="1"/>
</dbReference>
<dbReference type="FunFam" id="3.30.710.10:FF:000005">
    <property type="entry name" value="Potassium channel tetramerization domain-containing 17"/>
    <property type="match status" value="1"/>
</dbReference>
<keyword evidence="2" id="KW-0407">Ion channel</keyword>
<name>A0A0B1T8Q8_OESDE</name>
<dbReference type="Gene3D" id="3.30.70.2000">
    <property type="match status" value="1"/>
</dbReference>
<dbReference type="GO" id="GO:0031463">
    <property type="term" value="C:Cul3-RING ubiquitin ligase complex"/>
    <property type="evidence" value="ECO:0007669"/>
    <property type="project" value="TreeGrafter"/>
</dbReference>
<dbReference type="SMART" id="SM00225">
    <property type="entry name" value="BTB"/>
    <property type="match status" value="1"/>
</dbReference>
<accession>A0A0B1T8Q8</accession>
<evidence type="ECO:0000259" key="1">
    <source>
        <dbReference type="SMART" id="SM00225"/>
    </source>
</evidence>
<dbReference type="InterPro" id="IPR003131">
    <property type="entry name" value="T1-type_BTB"/>
</dbReference>
<dbReference type="AlphaFoldDB" id="A0A0B1T8Q8"/>
<dbReference type="GO" id="GO:0097602">
    <property type="term" value="F:cullin family protein binding"/>
    <property type="evidence" value="ECO:0007669"/>
    <property type="project" value="TreeGrafter"/>
</dbReference>
<dbReference type="SUPFAM" id="SSF54695">
    <property type="entry name" value="POZ domain"/>
    <property type="match status" value="1"/>
</dbReference>
<dbReference type="InterPro" id="IPR000210">
    <property type="entry name" value="BTB/POZ_dom"/>
</dbReference>
<keyword evidence="3" id="KW-1185">Reference proteome</keyword>
<dbReference type="InterPro" id="IPR011333">
    <property type="entry name" value="SKP1/BTB/POZ_sf"/>
</dbReference>
<dbReference type="PANTHER" id="PTHR14958:SF29">
    <property type="entry name" value="INSOMNIAC, ISOFORM B"/>
    <property type="match status" value="1"/>
</dbReference>
<evidence type="ECO:0000313" key="3">
    <source>
        <dbReference type="Proteomes" id="UP000053660"/>
    </source>
</evidence>
<organism evidence="2 3">
    <name type="scientific">Oesophagostomum dentatum</name>
    <name type="common">Nodular worm</name>
    <dbReference type="NCBI Taxonomy" id="61180"/>
    <lineage>
        <taxon>Eukaryota</taxon>
        <taxon>Metazoa</taxon>
        <taxon>Ecdysozoa</taxon>
        <taxon>Nematoda</taxon>
        <taxon>Chromadorea</taxon>
        <taxon>Rhabditida</taxon>
        <taxon>Rhabditina</taxon>
        <taxon>Rhabditomorpha</taxon>
        <taxon>Strongyloidea</taxon>
        <taxon>Strongylidae</taxon>
        <taxon>Oesophagostomum</taxon>
    </lineage>
</organism>